<dbReference type="AlphaFoldDB" id="A0A328VLS3"/>
<dbReference type="PROSITE" id="PS50890">
    <property type="entry name" value="PUA"/>
    <property type="match status" value="1"/>
</dbReference>
<dbReference type="PANTHER" id="PTHR34069:SF2">
    <property type="entry name" value="BETA-KETOACYL-[ACYL-CARRIER-PROTEIN] SYNTHASE III"/>
    <property type="match status" value="1"/>
</dbReference>
<dbReference type="Gene3D" id="3.40.47.10">
    <property type="match status" value="2"/>
</dbReference>
<dbReference type="GO" id="GO:0004315">
    <property type="term" value="F:3-oxoacyl-[acyl-carrier-protein] synthase activity"/>
    <property type="evidence" value="ECO:0007669"/>
    <property type="project" value="InterPro"/>
</dbReference>
<dbReference type="SUPFAM" id="SSF53901">
    <property type="entry name" value="Thiolase-like"/>
    <property type="match status" value="1"/>
</dbReference>
<dbReference type="RefSeq" id="WP_112431323.1">
    <property type="nucleotide sequence ID" value="NZ_MCIF01000002.1"/>
</dbReference>
<evidence type="ECO:0008006" key="7">
    <source>
        <dbReference type="Google" id="ProtNLM"/>
    </source>
</evidence>
<dbReference type="InterPro" id="IPR016039">
    <property type="entry name" value="Thiolase-like"/>
</dbReference>
<evidence type="ECO:0000313" key="5">
    <source>
        <dbReference type="EMBL" id="RAQ97162.1"/>
    </source>
</evidence>
<dbReference type="Proteomes" id="UP000248706">
    <property type="component" value="Unassembled WGS sequence"/>
</dbReference>
<gene>
    <name evidence="5" type="ORF">A4R35_16610</name>
</gene>
<dbReference type="Pfam" id="PF08541">
    <property type="entry name" value="ACP_syn_III_C"/>
    <property type="match status" value="1"/>
</dbReference>
<evidence type="ECO:0000256" key="2">
    <source>
        <dbReference type="ARBA" id="ARBA00023315"/>
    </source>
</evidence>
<evidence type="ECO:0000256" key="1">
    <source>
        <dbReference type="ARBA" id="ARBA00022679"/>
    </source>
</evidence>
<evidence type="ECO:0000313" key="6">
    <source>
        <dbReference type="Proteomes" id="UP000248706"/>
    </source>
</evidence>
<name>A0A328VLS3_9CHLR</name>
<keyword evidence="1" id="KW-0808">Transferase</keyword>
<evidence type="ECO:0000259" key="3">
    <source>
        <dbReference type="Pfam" id="PF08541"/>
    </source>
</evidence>
<organism evidence="5 6">
    <name type="scientific">Thermogemmatispora tikiterensis</name>
    <dbReference type="NCBI Taxonomy" id="1825093"/>
    <lineage>
        <taxon>Bacteria</taxon>
        <taxon>Bacillati</taxon>
        <taxon>Chloroflexota</taxon>
        <taxon>Ktedonobacteria</taxon>
        <taxon>Thermogemmatisporales</taxon>
        <taxon>Thermogemmatisporaceae</taxon>
        <taxon>Thermogemmatispora</taxon>
    </lineage>
</organism>
<proteinExistence type="predicted"/>
<dbReference type="InterPro" id="IPR013747">
    <property type="entry name" value="ACP_syn_III_C"/>
</dbReference>
<keyword evidence="2" id="KW-0012">Acyltransferase</keyword>
<dbReference type="Pfam" id="PF08545">
    <property type="entry name" value="ACP_syn_III"/>
    <property type="match status" value="1"/>
</dbReference>
<feature type="domain" description="Beta-ketoacyl-[acyl-carrier-protein] synthase III N-terminal" evidence="4">
    <location>
        <begin position="162"/>
        <end position="226"/>
    </location>
</feature>
<protein>
    <recommendedName>
        <fullName evidence="7">3-oxoacyl-ACP synthase</fullName>
    </recommendedName>
</protein>
<evidence type="ECO:0000259" key="4">
    <source>
        <dbReference type="Pfam" id="PF08545"/>
    </source>
</evidence>
<sequence length="421" mass="46318">MTSFPTDGSWPQYTYIVPEIYTRARVRLIGLGTYAPAGIITNDFFAYISTRLGDPRKAEDLERVTGLITRHVRASTLELCRRMAGDEAPGLIDSPDAPRDESLVDMAVVAAQRALESAGRSASEIDMIIGASSSDNDAFPTIAGQVQHRLGLKPIRATMLRGACASQTEAFQVCAEALSCSTARLVLLVTAEGLLPNIMHILDWKISSLFGEGAAAFLLERGEEGDETYAISGYDAGQAPALFYQTPLRKDSIEMAEVDMKILQLYREGKGKELAQLLSQNLVGYTKMNGKEVFREAPRAMAEAVDACVRHAGLPYDEVAYIIPHQANSRITRRLGELLIHDYGWPASTMEKLVDNFRYYGNLSNASIAAAMAELIYHDQLKDGQWLALPAVGGGMHYGCWLVRYRALKNPRAVMKPLQHQ</sequence>
<dbReference type="PANTHER" id="PTHR34069">
    <property type="entry name" value="3-OXOACYL-[ACYL-CARRIER-PROTEIN] SYNTHASE 3"/>
    <property type="match status" value="1"/>
</dbReference>
<accession>A0A328VLS3</accession>
<dbReference type="GO" id="GO:0006633">
    <property type="term" value="P:fatty acid biosynthetic process"/>
    <property type="evidence" value="ECO:0007669"/>
    <property type="project" value="InterPro"/>
</dbReference>
<reference evidence="5 6" key="1">
    <citation type="submission" date="2016-08" db="EMBL/GenBank/DDBJ databases">
        <title>Analysis of Carbohydrate Active Enzymes in Thermogemmatispora T81 Reveals Carbohydrate Degradation Ability.</title>
        <authorList>
            <person name="Tomazini A."/>
            <person name="Lal S."/>
            <person name="Stott M."/>
            <person name="Henrissat B."/>
            <person name="Polikarpov I."/>
            <person name="Sparling R."/>
            <person name="Levin D.B."/>
        </authorList>
    </citation>
    <scope>NUCLEOTIDE SEQUENCE [LARGE SCALE GENOMIC DNA]</scope>
    <source>
        <strain evidence="5 6">T81</strain>
    </source>
</reference>
<feature type="domain" description="Beta-ketoacyl-[acyl-carrier-protein] synthase III C-terminal" evidence="3">
    <location>
        <begin position="311"/>
        <end position="405"/>
    </location>
</feature>
<comment type="caution">
    <text evidence="5">The sequence shown here is derived from an EMBL/GenBank/DDBJ whole genome shotgun (WGS) entry which is preliminary data.</text>
</comment>
<dbReference type="InterPro" id="IPR013751">
    <property type="entry name" value="ACP_syn_III_N"/>
</dbReference>
<dbReference type="GO" id="GO:0044550">
    <property type="term" value="P:secondary metabolite biosynthetic process"/>
    <property type="evidence" value="ECO:0007669"/>
    <property type="project" value="TreeGrafter"/>
</dbReference>
<dbReference type="EMBL" id="MCIF01000002">
    <property type="protein sequence ID" value="RAQ97162.1"/>
    <property type="molecule type" value="Genomic_DNA"/>
</dbReference>
<dbReference type="OrthoDB" id="9815506at2"/>
<keyword evidence="6" id="KW-1185">Reference proteome</keyword>